<evidence type="ECO:0000313" key="1">
    <source>
        <dbReference type="EMBL" id="ELA41431.1"/>
    </source>
</evidence>
<dbReference type="AlphaFoldDB" id="L2GKQ3"/>
<dbReference type="GeneID" id="19882247"/>
<gene>
    <name evidence="1" type="ORF">VICG_01536</name>
</gene>
<dbReference type="VEuPathDB" id="MicrosporidiaDB:VICG_01536"/>
<organism evidence="1 2">
    <name type="scientific">Vittaforma corneae (strain ATCC 50505)</name>
    <name type="common">Microsporidian parasite</name>
    <name type="synonym">Nosema corneum</name>
    <dbReference type="NCBI Taxonomy" id="993615"/>
    <lineage>
        <taxon>Eukaryota</taxon>
        <taxon>Fungi</taxon>
        <taxon>Fungi incertae sedis</taxon>
        <taxon>Microsporidia</taxon>
        <taxon>Nosematidae</taxon>
        <taxon>Vittaforma</taxon>
    </lineage>
</organism>
<dbReference type="EMBL" id="JH370144">
    <property type="protein sequence ID" value="ELA41431.1"/>
    <property type="molecule type" value="Genomic_DNA"/>
</dbReference>
<sequence length="126" mass="14971">MLKKGSETYNALASRVKIYEFDRILQAFLKYNIFEGFNDGQMYLFFEHIEGIEKYIEKILSDISEESNEVSGHSISYPVRKKFYDLICDFSQDEFQSKTQTLIEQNFEGDAREFFLKKLQTFNKIN</sequence>
<keyword evidence="2" id="KW-1185">Reference proteome</keyword>
<name>L2GKQ3_VITCO</name>
<dbReference type="RefSeq" id="XP_007604982.1">
    <property type="nucleotide sequence ID" value="XM_007604920.1"/>
</dbReference>
<accession>L2GKQ3</accession>
<dbReference type="HOGENOM" id="CLU_1983290_0_0_1"/>
<dbReference type="InParanoid" id="L2GKQ3"/>
<reference evidence="2" key="1">
    <citation type="submission" date="2011-05" db="EMBL/GenBank/DDBJ databases">
        <title>The genome sequence of Vittaforma corneae strain ATCC 50505.</title>
        <authorList>
            <consortium name="The Broad Institute Genome Sequencing Platform"/>
            <person name="Cuomo C."/>
            <person name="Didier E."/>
            <person name="Bowers L."/>
            <person name="Young S.K."/>
            <person name="Zeng Q."/>
            <person name="Gargeya S."/>
            <person name="Fitzgerald M."/>
            <person name="Haas B."/>
            <person name="Abouelleil A."/>
            <person name="Alvarado L."/>
            <person name="Arachchi H.M."/>
            <person name="Berlin A."/>
            <person name="Chapman S.B."/>
            <person name="Gearin G."/>
            <person name="Goldberg J."/>
            <person name="Griggs A."/>
            <person name="Gujja S."/>
            <person name="Hansen M."/>
            <person name="Heiman D."/>
            <person name="Howarth C."/>
            <person name="Larimer J."/>
            <person name="Lui A."/>
            <person name="MacDonald P.J.P."/>
            <person name="McCowen C."/>
            <person name="Montmayeur A."/>
            <person name="Murphy C."/>
            <person name="Neiman D."/>
            <person name="Pearson M."/>
            <person name="Priest M."/>
            <person name="Roberts A."/>
            <person name="Saif S."/>
            <person name="Shea T."/>
            <person name="Sisk P."/>
            <person name="Stolte C."/>
            <person name="Sykes S."/>
            <person name="Wortman J."/>
            <person name="Nusbaum C."/>
            <person name="Birren B."/>
        </authorList>
    </citation>
    <scope>NUCLEOTIDE SEQUENCE [LARGE SCALE GENOMIC DNA]</scope>
    <source>
        <strain evidence="2">ATCC 50505</strain>
    </source>
</reference>
<proteinExistence type="predicted"/>
<protein>
    <submittedName>
        <fullName evidence="1">Uncharacterized protein</fullName>
    </submittedName>
</protein>
<dbReference type="Proteomes" id="UP000011082">
    <property type="component" value="Unassembled WGS sequence"/>
</dbReference>
<evidence type="ECO:0000313" key="2">
    <source>
        <dbReference type="Proteomes" id="UP000011082"/>
    </source>
</evidence>